<keyword evidence="1" id="KW-0732">Signal</keyword>
<gene>
    <name evidence="2" type="primary">malM</name>
    <name evidence="2" type="synonym">molA</name>
    <name evidence="2" type="ordered locus">YE3861</name>
</gene>
<dbReference type="InterPro" id="IPR010794">
    <property type="entry name" value="MalM"/>
</dbReference>
<name>A1JRU7_YERE8</name>
<reference evidence="2 3" key="1">
    <citation type="journal article" date="2006" name="PLoS Genet.">
        <title>The complete genome sequence and comparative genome analysis of the high pathogenicity Yersinia enterocolitica strain 8081.</title>
        <authorList>
            <person name="Thomson N.R."/>
            <person name="Howard S."/>
            <person name="Wren B.W."/>
            <person name="Holden M.T.G."/>
            <person name="Crossman L."/>
            <person name="Challis G.L."/>
            <person name="Churcher C."/>
            <person name="Mungall K."/>
            <person name="Brooks K."/>
            <person name="Chillingworth T."/>
            <person name="Feltwell T."/>
            <person name="Abdellah Z."/>
            <person name="Hauser H."/>
            <person name="Jagels K."/>
            <person name="Maddison M."/>
            <person name="Moule S."/>
            <person name="Sanders M."/>
            <person name="Whitehead S."/>
            <person name="Quail M.A."/>
            <person name="Dougan G."/>
            <person name="Parkhill J."/>
            <person name="Prentice M.B."/>
        </authorList>
    </citation>
    <scope>NUCLEOTIDE SEQUENCE [LARGE SCALE GENOMIC DNA]</scope>
    <source>
        <strain evidence="3">NCTC 13174 / 8081</strain>
    </source>
</reference>
<dbReference type="GO" id="GO:0042597">
    <property type="term" value="C:periplasmic space"/>
    <property type="evidence" value="ECO:0007669"/>
    <property type="project" value="InterPro"/>
</dbReference>
<evidence type="ECO:0000313" key="3">
    <source>
        <dbReference type="Proteomes" id="UP000000642"/>
    </source>
</evidence>
<evidence type="ECO:0000313" key="2">
    <source>
        <dbReference type="EMBL" id="CAL13883.1"/>
    </source>
</evidence>
<accession>A1JRU7</accession>
<dbReference type="Pfam" id="PF07148">
    <property type="entry name" value="MalM"/>
    <property type="match status" value="1"/>
</dbReference>
<feature type="chain" id="PRO_5002635346" evidence="1">
    <location>
        <begin position="31"/>
        <end position="311"/>
    </location>
</feature>
<dbReference type="AlphaFoldDB" id="A1JRU7"/>
<sequence>MYEGITMKKNLLTLCLALALGGTAPLAAQAESTISPANVSIAPTISTATLQQLPWQPLVPPATQDIKLTASSPQISQGNVEGAVAAFALPADRGSMEITLSSLVTDNQLFAPSVLVLDEQMRPAAYYPSSYFTYEKAGIMTSDRLQGVMKLTPALGQKQIYLLVYTTRDDLAKTTKLLDPAKAYAMGVGNAVPDIPDPIAKHIPTGNLRIKATAEQGMGNVMIGLIQSTPASAPVVVGSTAQPVAVAAPAPVAAKPAEPMLSETENYFNQAIKDAVKAGDVDKALKLLNEAEHLGSTSARKTFIGSVKGKG</sequence>
<dbReference type="HOGENOM" id="CLU_078779_1_0_6"/>
<dbReference type="EMBL" id="AM286415">
    <property type="protein sequence ID" value="CAL13883.1"/>
    <property type="molecule type" value="Genomic_DNA"/>
</dbReference>
<proteinExistence type="predicted"/>
<dbReference type="Proteomes" id="UP000000642">
    <property type="component" value="Chromosome"/>
</dbReference>
<organism evidence="2 3">
    <name type="scientific">Yersinia enterocolitica serotype O:8 / biotype 1B (strain NCTC 13174 / 8081)</name>
    <dbReference type="NCBI Taxonomy" id="393305"/>
    <lineage>
        <taxon>Bacteria</taxon>
        <taxon>Pseudomonadati</taxon>
        <taxon>Pseudomonadota</taxon>
        <taxon>Gammaproteobacteria</taxon>
        <taxon>Enterobacterales</taxon>
        <taxon>Yersiniaceae</taxon>
        <taxon>Yersinia</taxon>
    </lineage>
</organism>
<dbReference type="OrthoDB" id="5944162at2"/>
<dbReference type="PATRIC" id="fig|393305.7.peg.4113"/>
<dbReference type="NCBIfam" id="NF007855">
    <property type="entry name" value="PRK10564.1"/>
    <property type="match status" value="1"/>
</dbReference>
<protein>
    <submittedName>
        <fullName evidence="2">Maltose operon periplasmic protein</fullName>
    </submittedName>
</protein>
<dbReference type="eggNOG" id="ENOG502Z7PA">
    <property type="taxonomic scope" value="Bacteria"/>
</dbReference>
<feature type="signal peptide" evidence="1">
    <location>
        <begin position="1"/>
        <end position="30"/>
    </location>
</feature>
<dbReference type="GO" id="GO:0008643">
    <property type="term" value="P:carbohydrate transport"/>
    <property type="evidence" value="ECO:0007669"/>
    <property type="project" value="InterPro"/>
</dbReference>
<dbReference type="KEGG" id="yen:YE3861"/>
<evidence type="ECO:0000256" key="1">
    <source>
        <dbReference type="SAM" id="SignalP"/>
    </source>
</evidence>